<feature type="domain" description="Beta-defensin-like" evidence="2">
    <location>
        <begin position="39"/>
        <end position="71"/>
    </location>
</feature>
<feature type="chain" id="PRO_5004779029" evidence="1">
    <location>
        <begin position="20"/>
        <end position="71"/>
    </location>
</feature>
<evidence type="ECO:0000256" key="1">
    <source>
        <dbReference type="SAM" id="SignalP"/>
    </source>
</evidence>
<organism evidence="3">
    <name type="scientific">Callorhinchus milii</name>
    <name type="common">Ghost shark</name>
    <dbReference type="NCBI Taxonomy" id="7868"/>
    <lineage>
        <taxon>Eukaryota</taxon>
        <taxon>Metazoa</taxon>
        <taxon>Chordata</taxon>
        <taxon>Craniata</taxon>
        <taxon>Vertebrata</taxon>
        <taxon>Chondrichthyes</taxon>
        <taxon>Holocephali</taxon>
        <taxon>Chimaeriformes</taxon>
        <taxon>Callorhinchidae</taxon>
        <taxon>Callorhinchus</taxon>
    </lineage>
</organism>
<accession>V9LL48</accession>
<name>V9LL48_CALMI</name>
<sequence>MYCLVLALSVLFMAQGVTSHFSGAGGGDLRFTATRSSSRDCERHRGVCADSCLTTQRRIGLCSDVEGICCR</sequence>
<dbReference type="AlphaFoldDB" id="V9LL48"/>
<keyword evidence="1" id="KW-0732">Signal</keyword>
<protein>
    <submittedName>
        <fullName evidence="3">Beta-defensin 5-like protein</fullName>
    </submittedName>
</protein>
<dbReference type="Pfam" id="PF00711">
    <property type="entry name" value="Defensin_beta"/>
    <property type="match status" value="1"/>
</dbReference>
<dbReference type="EMBL" id="KA353662">
    <property type="protein sequence ID" value="AFP92151.1"/>
    <property type="molecule type" value="mRNA"/>
</dbReference>
<dbReference type="GO" id="GO:0005576">
    <property type="term" value="C:extracellular region"/>
    <property type="evidence" value="ECO:0007669"/>
    <property type="project" value="InterPro"/>
</dbReference>
<evidence type="ECO:0000259" key="2">
    <source>
        <dbReference type="Pfam" id="PF00711"/>
    </source>
</evidence>
<reference evidence="3" key="1">
    <citation type="journal article" date="2014" name="Nature">
        <title>Elephant shark genome provides unique insights into gnathostome evolution.</title>
        <authorList>
            <consortium name="International Elephant Shark Genome Sequencing Consortium"/>
            <person name="Venkatesh B."/>
            <person name="Lee A.P."/>
            <person name="Ravi V."/>
            <person name="Maurya A.K."/>
            <person name="Lian M.M."/>
            <person name="Swann J.B."/>
            <person name="Ohta Y."/>
            <person name="Flajnik M.F."/>
            <person name="Sutoh Y."/>
            <person name="Kasahara M."/>
            <person name="Hoon S."/>
            <person name="Gangu V."/>
            <person name="Roy S.W."/>
            <person name="Irimia M."/>
            <person name="Korzh V."/>
            <person name="Kondrychyn I."/>
            <person name="Lim Z.W."/>
            <person name="Tay B.H."/>
            <person name="Tohari S."/>
            <person name="Kong K.W."/>
            <person name="Ho S."/>
            <person name="Lorente-Galdos B."/>
            <person name="Quilez J."/>
            <person name="Marques-Bonet T."/>
            <person name="Raney B.J."/>
            <person name="Ingham P.W."/>
            <person name="Tay A."/>
            <person name="Hillier L.W."/>
            <person name="Minx P."/>
            <person name="Boehm T."/>
            <person name="Wilson R.K."/>
            <person name="Brenner S."/>
            <person name="Warren W.C."/>
        </authorList>
    </citation>
    <scope>NUCLEOTIDE SEQUENCE</scope>
    <source>
        <tissue evidence="3">Intestine</tissue>
    </source>
</reference>
<proteinExistence type="evidence at transcript level"/>
<feature type="signal peptide" evidence="1">
    <location>
        <begin position="1"/>
        <end position="19"/>
    </location>
</feature>
<dbReference type="InterPro" id="IPR001855">
    <property type="entry name" value="Defensin_beta-like"/>
</dbReference>
<dbReference type="GO" id="GO:0006952">
    <property type="term" value="P:defense response"/>
    <property type="evidence" value="ECO:0007669"/>
    <property type="project" value="InterPro"/>
</dbReference>
<evidence type="ECO:0000313" key="3">
    <source>
        <dbReference type="EMBL" id="AFP92151.1"/>
    </source>
</evidence>